<evidence type="ECO:0000313" key="2">
    <source>
        <dbReference type="Proteomes" id="UP000296049"/>
    </source>
</evidence>
<evidence type="ECO:0000313" key="1">
    <source>
        <dbReference type="EMBL" id="EOB04412.1"/>
    </source>
</evidence>
<gene>
    <name evidence="1" type="ORF">Anapl_08161</name>
</gene>
<protein>
    <submittedName>
        <fullName evidence="1">Uncharacterized protein</fullName>
    </submittedName>
</protein>
<sequence>MEVGCLRVGLQLCNPSACVCLRDVQVWQPNKLRGTEVRGWTACALPALPLRAARACIASKVSMAPAPTPGAKFPPIFKTVAPAMYVLPMFSVHGSCSCQRAAGDGWMDELSQSLCTSRWLLRAFVPEGRTAGVAGAEEALGKLQAPVGIAGAGSEYVAGGNVSQAGVAPCWVMSPGPREKRGGAFAGVLATDVELALSKHNSRCMCFSDVPCILEGLWAHCFGAVVFTDLGSCNLTRSRHGYRSDSIHAPSGAAFCCLCFHFFARQQNPCAGSCFVQGCYFMLIDRDLSAYKTLKSFLNVLLVGLQDGDLAAEALVVQAVLQKHGKSCSVGTSTTPVCVCIDGLAGLQSGALHVQAFAEFGEETRCPQTPVDSQCASHCPMGTKPNPWS</sequence>
<dbReference type="AlphaFoldDB" id="R0K3Z0"/>
<organism evidence="1 2">
    <name type="scientific">Anas platyrhynchos</name>
    <name type="common">Mallard</name>
    <name type="synonym">Anas boschas</name>
    <dbReference type="NCBI Taxonomy" id="8839"/>
    <lineage>
        <taxon>Eukaryota</taxon>
        <taxon>Metazoa</taxon>
        <taxon>Chordata</taxon>
        <taxon>Craniata</taxon>
        <taxon>Vertebrata</taxon>
        <taxon>Euteleostomi</taxon>
        <taxon>Archelosauria</taxon>
        <taxon>Archosauria</taxon>
        <taxon>Dinosauria</taxon>
        <taxon>Saurischia</taxon>
        <taxon>Theropoda</taxon>
        <taxon>Coelurosauria</taxon>
        <taxon>Aves</taxon>
        <taxon>Neognathae</taxon>
        <taxon>Galloanserae</taxon>
        <taxon>Anseriformes</taxon>
        <taxon>Anatidae</taxon>
        <taxon>Anatinae</taxon>
        <taxon>Anas</taxon>
    </lineage>
</organism>
<dbReference type="Proteomes" id="UP000296049">
    <property type="component" value="Unassembled WGS sequence"/>
</dbReference>
<name>R0K3Z0_ANAPL</name>
<reference evidence="2" key="1">
    <citation type="journal article" date="2013" name="Nat. Genet.">
        <title>The duck genome and transcriptome provide insight into an avian influenza virus reservoir species.</title>
        <authorList>
            <person name="Huang Y."/>
            <person name="Li Y."/>
            <person name="Burt D.W."/>
            <person name="Chen H."/>
            <person name="Zhang Y."/>
            <person name="Qian W."/>
            <person name="Kim H."/>
            <person name="Gan S."/>
            <person name="Zhao Y."/>
            <person name="Li J."/>
            <person name="Yi K."/>
            <person name="Feng H."/>
            <person name="Zhu P."/>
            <person name="Li B."/>
            <person name="Liu Q."/>
            <person name="Fairley S."/>
            <person name="Magor K.E."/>
            <person name="Du Z."/>
            <person name="Hu X."/>
            <person name="Goodman L."/>
            <person name="Tafer H."/>
            <person name="Vignal A."/>
            <person name="Lee T."/>
            <person name="Kim K.W."/>
            <person name="Sheng Z."/>
            <person name="An Y."/>
            <person name="Searle S."/>
            <person name="Herrero J."/>
            <person name="Groenen M.A."/>
            <person name="Crooijmans R.P."/>
            <person name="Faraut T."/>
            <person name="Cai Q."/>
            <person name="Webster R.G."/>
            <person name="Aldridge J.R."/>
            <person name="Warren W.C."/>
            <person name="Bartschat S."/>
            <person name="Kehr S."/>
            <person name="Marz M."/>
            <person name="Stadler P.F."/>
            <person name="Smith J."/>
            <person name="Kraus R.H."/>
            <person name="Zhao Y."/>
            <person name="Ren L."/>
            <person name="Fei J."/>
            <person name="Morisson M."/>
            <person name="Kaiser P."/>
            <person name="Griffin D.K."/>
            <person name="Rao M."/>
            <person name="Pitel F."/>
            <person name="Wang J."/>
            <person name="Li N."/>
        </authorList>
    </citation>
    <scope>NUCLEOTIDE SEQUENCE [LARGE SCALE GENOMIC DNA]</scope>
</reference>
<proteinExistence type="predicted"/>
<dbReference type="EMBL" id="KB742791">
    <property type="protein sequence ID" value="EOB04412.1"/>
    <property type="molecule type" value="Genomic_DNA"/>
</dbReference>
<keyword evidence="2" id="KW-1185">Reference proteome</keyword>
<accession>R0K3Z0</accession>